<dbReference type="PANTHER" id="PTHR20958">
    <property type="entry name" value="GLYCINE N-ACYLTRANSFERASE-LIKE PROTEIN"/>
    <property type="match status" value="1"/>
</dbReference>
<evidence type="ECO:0000313" key="4">
    <source>
        <dbReference type="Proteomes" id="UP000019118"/>
    </source>
</evidence>
<dbReference type="InterPro" id="IPR013653">
    <property type="entry name" value="GCN5-like_dom"/>
</dbReference>
<dbReference type="PANTHER" id="PTHR20958:SF6">
    <property type="entry name" value="GLYCINE N-ACYLTRANSFERASE-LIKE PROTEIN"/>
    <property type="match status" value="1"/>
</dbReference>
<organism evidence="3 4">
    <name type="scientific">Dendroctonus ponderosae</name>
    <name type="common">Mountain pine beetle</name>
    <dbReference type="NCBI Taxonomy" id="77166"/>
    <lineage>
        <taxon>Eukaryota</taxon>
        <taxon>Metazoa</taxon>
        <taxon>Ecdysozoa</taxon>
        <taxon>Arthropoda</taxon>
        <taxon>Hexapoda</taxon>
        <taxon>Insecta</taxon>
        <taxon>Pterygota</taxon>
        <taxon>Neoptera</taxon>
        <taxon>Endopterygota</taxon>
        <taxon>Coleoptera</taxon>
        <taxon>Polyphaga</taxon>
        <taxon>Cucujiformia</taxon>
        <taxon>Curculionidae</taxon>
        <taxon>Scolytinae</taxon>
        <taxon>Dendroctonus</taxon>
    </lineage>
</organism>
<protein>
    <recommendedName>
        <fullName evidence="5">FR47-like domain-containing protein</fullName>
    </recommendedName>
</protein>
<dbReference type="Proteomes" id="UP000019118">
    <property type="component" value="Unassembled WGS sequence"/>
</dbReference>
<name>A0AAR5Q2D3_DENPD</name>
<keyword evidence="4" id="KW-1185">Reference proteome</keyword>
<sequence>MAEEGDVLIELTDIQLKQLAAIYGKLRNQLPHLHSFFHICLRSKALGMLDFVHVYSPGGCWQEDGTFIASMPIHSHDIVFHSLDPSGTNLIEGFRKTKKFKFLKDPARDYTYLYGVHEMFCSKILQLFTEDLQHEVSYNHAFHLYRLDMEKALQSEFRVPDEVYITALEPQDLPAVVKAWPFSFPAAEQKLQDCLKLSAGFVVRFKSTDEMVSWVTSSCYVSGQMAALQTAVQHQQKGYAQLVVREFSRYLANNGFDTCGTVVAGNVPCERMLEGLGFEKLLKCRFIAIRNKY</sequence>
<dbReference type="Gene3D" id="3.40.630.30">
    <property type="match status" value="2"/>
</dbReference>
<dbReference type="InterPro" id="IPR053225">
    <property type="entry name" value="Acyl-CoA_N-acyltransferase"/>
</dbReference>
<dbReference type="Pfam" id="PF18713">
    <property type="entry name" value="DUF5645"/>
    <property type="match status" value="1"/>
</dbReference>
<proteinExistence type="predicted"/>
<dbReference type="EnsemblMetazoa" id="XM_019911702.1">
    <property type="protein sequence ID" value="XP_019767261.1"/>
    <property type="gene ID" value="LOC109542463"/>
</dbReference>
<dbReference type="GO" id="GO:0016747">
    <property type="term" value="F:acyltransferase activity, transferring groups other than amino-acyl groups"/>
    <property type="evidence" value="ECO:0007669"/>
    <property type="project" value="InterPro"/>
</dbReference>
<dbReference type="SUPFAM" id="SSF55729">
    <property type="entry name" value="Acyl-CoA N-acyltransferases (Nat)"/>
    <property type="match status" value="1"/>
</dbReference>
<dbReference type="KEGG" id="dpa:109542463"/>
<reference evidence="4" key="1">
    <citation type="journal article" date="2013" name="Genome Biol.">
        <title>Draft genome of the mountain pine beetle, Dendroctonus ponderosae Hopkins, a major forest pest.</title>
        <authorList>
            <person name="Keeling C.I."/>
            <person name="Yuen M.M."/>
            <person name="Liao N.Y."/>
            <person name="Docking T.R."/>
            <person name="Chan S.K."/>
            <person name="Taylor G.A."/>
            <person name="Palmquist D.L."/>
            <person name="Jackman S.D."/>
            <person name="Nguyen A."/>
            <person name="Li M."/>
            <person name="Henderson H."/>
            <person name="Janes J.K."/>
            <person name="Zhao Y."/>
            <person name="Pandoh P."/>
            <person name="Moore R."/>
            <person name="Sperling F.A."/>
            <person name="Huber D.P."/>
            <person name="Birol I."/>
            <person name="Jones S.J."/>
            <person name="Bohlmann J."/>
        </authorList>
    </citation>
    <scope>NUCLEOTIDE SEQUENCE</scope>
</reference>
<reference evidence="3" key="2">
    <citation type="submission" date="2024-08" db="UniProtKB">
        <authorList>
            <consortium name="EnsemblMetazoa"/>
        </authorList>
    </citation>
    <scope>IDENTIFICATION</scope>
</reference>
<accession>A0AAR5Q2D3</accession>
<evidence type="ECO:0008006" key="5">
    <source>
        <dbReference type="Google" id="ProtNLM"/>
    </source>
</evidence>
<dbReference type="Pfam" id="PF08445">
    <property type="entry name" value="FR47"/>
    <property type="match status" value="1"/>
</dbReference>
<feature type="domain" description="GCN5-related N-acetyltransferase Rv2170-like" evidence="1">
    <location>
        <begin position="206"/>
        <end position="286"/>
    </location>
</feature>
<evidence type="ECO:0000313" key="3">
    <source>
        <dbReference type="EnsemblMetazoa" id="XP_019767261.1"/>
    </source>
</evidence>
<feature type="domain" description="DUF5645" evidence="2">
    <location>
        <begin position="7"/>
        <end position="106"/>
    </location>
</feature>
<dbReference type="GeneID" id="109542463"/>
<evidence type="ECO:0000259" key="2">
    <source>
        <dbReference type="Pfam" id="PF18713"/>
    </source>
</evidence>
<dbReference type="InterPro" id="IPR041506">
    <property type="entry name" value="DUF5645"/>
</dbReference>
<evidence type="ECO:0000259" key="1">
    <source>
        <dbReference type="Pfam" id="PF08445"/>
    </source>
</evidence>
<dbReference type="AlphaFoldDB" id="A0AAR5Q2D3"/>
<dbReference type="InterPro" id="IPR016181">
    <property type="entry name" value="Acyl_CoA_acyltransferase"/>
</dbReference>